<evidence type="ECO:0000256" key="1">
    <source>
        <dbReference type="SAM" id="SignalP"/>
    </source>
</evidence>
<proteinExistence type="predicted"/>
<keyword evidence="1" id="KW-0732">Signal</keyword>
<dbReference type="AlphaFoldDB" id="A0A409Y149"/>
<feature type="signal peptide" evidence="1">
    <location>
        <begin position="1"/>
        <end position="38"/>
    </location>
</feature>
<dbReference type="Proteomes" id="UP000284706">
    <property type="component" value="Unassembled WGS sequence"/>
</dbReference>
<name>A0A409Y149_9AGAR</name>
<evidence type="ECO:0000313" key="2">
    <source>
        <dbReference type="EMBL" id="PPQ96732.1"/>
    </source>
</evidence>
<accession>A0A409Y149</accession>
<feature type="chain" id="PRO_5019572218" evidence="1">
    <location>
        <begin position="39"/>
        <end position="198"/>
    </location>
</feature>
<dbReference type="EMBL" id="NHYE01001334">
    <property type="protein sequence ID" value="PPQ96732.1"/>
    <property type="molecule type" value="Genomic_DNA"/>
</dbReference>
<keyword evidence="3" id="KW-1185">Reference proteome</keyword>
<reference evidence="2 3" key="1">
    <citation type="journal article" date="2018" name="Evol. Lett.">
        <title>Horizontal gene cluster transfer increased hallucinogenic mushroom diversity.</title>
        <authorList>
            <person name="Reynolds H.T."/>
            <person name="Vijayakumar V."/>
            <person name="Gluck-Thaler E."/>
            <person name="Korotkin H.B."/>
            <person name="Matheny P.B."/>
            <person name="Slot J.C."/>
        </authorList>
    </citation>
    <scope>NUCLEOTIDE SEQUENCE [LARGE SCALE GENOMIC DNA]</scope>
    <source>
        <strain evidence="2 3">SRW20</strain>
    </source>
</reference>
<organism evidence="2 3">
    <name type="scientific">Gymnopilus dilepis</name>
    <dbReference type="NCBI Taxonomy" id="231916"/>
    <lineage>
        <taxon>Eukaryota</taxon>
        <taxon>Fungi</taxon>
        <taxon>Dikarya</taxon>
        <taxon>Basidiomycota</taxon>
        <taxon>Agaricomycotina</taxon>
        <taxon>Agaricomycetes</taxon>
        <taxon>Agaricomycetidae</taxon>
        <taxon>Agaricales</taxon>
        <taxon>Agaricineae</taxon>
        <taxon>Hymenogastraceae</taxon>
        <taxon>Gymnopilus</taxon>
    </lineage>
</organism>
<sequence length="198" mass="21022">MASTPPRPHPRPYPPIPLTLLTSLLPTLSLSLLPTASAYSWTFQNTPQQCANLTLSIVGSDGTPPYEVLIIPFGPSPLANNVEARKIMQVPFGDGKTSVSFRMGYPGDSQFVAVVLDAAERRLAYCVLIRIRISFHAASIIHAHLIFISPASSSAVSAEAEAEAVSSTLRSVLINSKLGDDSLITLQVVSSAVLVASP</sequence>
<dbReference type="STRING" id="231916.A0A409Y149"/>
<evidence type="ECO:0000313" key="3">
    <source>
        <dbReference type="Proteomes" id="UP000284706"/>
    </source>
</evidence>
<comment type="caution">
    <text evidence="2">The sequence shown here is derived from an EMBL/GenBank/DDBJ whole genome shotgun (WGS) entry which is preliminary data.</text>
</comment>
<gene>
    <name evidence="2" type="ORF">CVT26_010285</name>
</gene>
<dbReference type="OrthoDB" id="3267813at2759"/>
<protein>
    <submittedName>
        <fullName evidence="2">Uncharacterized protein</fullName>
    </submittedName>
</protein>
<dbReference type="InParanoid" id="A0A409Y149"/>